<dbReference type="InterPro" id="IPR029058">
    <property type="entry name" value="AB_hydrolase_fold"/>
</dbReference>
<organism evidence="3 4">
    <name type="scientific">Hirsutella rhossiliensis</name>
    <dbReference type="NCBI Taxonomy" id="111463"/>
    <lineage>
        <taxon>Eukaryota</taxon>
        <taxon>Fungi</taxon>
        <taxon>Dikarya</taxon>
        <taxon>Ascomycota</taxon>
        <taxon>Pezizomycotina</taxon>
        <taxon>Sordariomycetes</taxon>
        <taxon>Hypocreomycetidae</taxon>
        <taxon>Hypocreales</taxon>
        <taxon>Ophiocordycipitaceae</taxon>
        <taxon>Hirsutella</taxon>
    </lineage>
</organism>
<reference evidence="3" key="1">
    <citation type="submission" date="2021-09" db="EMBL/GenBank/DDBJ databases">
        <title>A high-quality genome of the endoparasitic fungus Hirsutella rhossiliensis with a comparison of Hirsutella genomes reveals transposable elements contributing to genome size variation.</title>
        <authorList>
            <person name="Lin R."/>
            <person name="Jiao Y."/>
            <person name="Sun X."/>
            <person name="Ling J."/>
            <person name="Xie B."/>
            <person name="Cheng X."/>
        </authorList>
    </citation>
    <scope>NUCLEOTIDE SEQUENCE</scope>
    <source>
        <strain evidence="3">HR02</strain>
    </source>
</reference>
<dbReference type="GeneID" id="68351102"/>
<dbReference type="AlphaFoldDB" id="A0A9P8N4B3"/>
<dbReference type="PANTHER" id="PTHR47751">
    <property type="entry name" value="SUPERFAMILY HYDROLASE, PUTATIVE (AFU_ORTHOLOGUE AFUA_2G16580)-RELATED"/>
    <property type="match status" value="1"/>
</dbReference>
<feature type="compositionally biased region" description="Polar residues" evidence="2">
    <location>
        <begin position="136"/>
        <end position="151"/>
    </location>
</feature>
<sequence>MSSAAPERGFFDARTFRLAAHLYKPAPGSPNRHGAAIVICHPWTSTKEQSPANYEGQPEGQPRHLEDPHRRVEDAKCAVTYLVGLGTPVGRDRVGALGICASGGCAPFALPDGPAPSRREKPRRQFPSASWRIAASTRSMRPAGSSSTHLH</sequence>
<dbReference type="SUPFAM" id="SSF53474">
    <property type="entry name" value="alpha/beta-Hydrolases"/>
    <property type="match status" value="1"/>
</dbReference>
<feature type="region of interest" description="Disordered" evidence="2">
    <location>
        <begin position="47"/>
        <end position="69"/>
    </location>
</feature>
<gene>
    <name evidence="3" type="ORF">HRG_01973</name>
</gene>
<evidence type="ECO:0000256" key="1">
    <source>
        <dbReference type="ARBA" id="ARBA00029464"/>
    </source>
</evidence>
<evidence type="ECO:0000313" key="3">
    <source>
        <dbReference type="EMBL" id="KAH0966564.1"/>
    </source>
</evidence>
<dbReference type="Gene3D" id="3.40.50.1820">
    <property type="entry name" value="alpha/beta hydrolase"/>
    <property type="match status" value="2"/>
</dbReference>
<dbReference type="InterPro" id="IPR051411">
    <property type="entry name" value="Polyketide_trans_af380"/>
</dbReference>
<dbReference type="OrthoDB" id="4921416at2759"/>
<proteinExistence type="inferred from homology"/>
<accession>A0A9P8N4B3</accession>
<dbReference type="Proteomes" id="UP000824596">
    <property type="component" value="Unassembled WGS sequence"/>
</dbReference>
<name>A0A9P8N4B3_9HYPO</name>
<comment type="similarity">
    <text evidence="1">Belongs to the polyketide transferase af380 family.</text>
</comment>
<feature type="region of interest" description="Disordered" evidence="2">
    <location>
        <begin position="110"/>
        <end position="151"/>
    </location>
</feature>
<dbReference type="EMBL" id="JAIZPD010000002">
    <property type="protein sequence ID" value="KAH0966564.1"/>
    <property type="molecule type" value="Genomic_DNA"/>
</dbReference>
<keyword evidence="4" id="KW-1185">Reference proteome</keyword>
<comment type="caution">
    <text evidence="3">The sequence shown here is derived from an EMBL/GenBank/DDBJ whole genome shotgun (WGS) entry which is preliminary data.</text>
</comment>
<evidence type="ECO:0008006" key="5">
    <source>
        <dbReference type="Google" id="ProtNLM"/>
    </source>
</evidence>
<evidence type="ECO:0000256" key="2">
    <source>
        <dbReference type="SAM" id="MobiDB-lite"/>
    </source>
</evidence>
<protein>
    <recommendedName>
        <fullName evidence="5">Dienelactone hydrolase domain-containing protein</fullName>
    </recommendedName>
</protein>
<dbReference type="RefSeq" id="XP_044724077.1">
    <property type="nucleotide sequence ID" value="XM_044860444.1"/>
</dbReference>
<evidence type="ECO:0000313" key="4">
    <source>
        <dbReference type="Proteomes" id="UP000824596"/>
    </source>
</evidence>
<dbReference type="PANTHER" id="PTHR47751:SF1">
    <property type="entry name" value="SUPERFAMILY HYDROLASE, PUTATIVE (AFU_ORTHOLOGUE AFUA_2G16580)-RELATED"/>
    <property type="match status" value="1"/>
</dbReference>